<dbReference type="InterPro" id="IPR014015">
    <property type="entry name" value="Helicase_SF3_DNA-vir"/>
</dbReference>
<dbReference type="EMBL" id="JADJMH010000004">
    <property type="protein sequence ID" value="MBK7674394.1"/>
    <property type="molecule type" value="Genomic_DNA"/>
</dbReference>
<dbReference type="SUPFAM" id="SSF52540">
    <property type="entry name" value="P-loop containing nucleoside triphosphate hydrolases"/>
    <property type="match status" value="1"/>
</dbReference>
<dbReference type="Pfam" id="PF08706">
    <property type="entry name" value="D5_N"/>
    <property type="match status" value="1"/>
</dbReference>
<dbReference type="InterPro" id="IPR006171">
    <property type="entry name" value="TOPRIM_dom"/>
</dbReference>
<dbReference type="PANTHER" id="PTHR35372">
    <property type="entry name" value="ATP BINDING PROTEIN-RELATED"/>
    <property type="match status" value="1"/>
</dbReference>
<feature type="domain" description="SF3 helicase" evidence="4">
    <location>
        <begin position="499"/>
        <end position="660"/>
    </location>
</feature>
<dbReference type="PROSITE" id="PS51206">
    <property type="entry name" value="SF3_HELICASE_1"/>
    <property type="match status" value="1"/>
</dbReference>
<comment type="caution">
    <text evidence="5">The sequence shown here is derived from an EMBL/GenBank/DDBJ whole genome shotgun (WGS) entry which is preliminary data.</text>
</comment>
<gene>
    <name evidence="5" type="ORF">IPJ27_06265</name>
</gene>
<name>A0A935UG68_9PROT</name>
<keyword evidence="1" id="KW-0547">Nucleotide-binding</keyword>
<evidence type="ECO:0000256" key="1">
    <source>
        <dbReference type="ARBA" id="ARBA00022741"/>
    </source>
</evidence>
<keyword evidence="2" id="KW-0378">Hydrolase</keyword>
<protein>
    <submittedName>
        <fullName evidence="5">Toprim domain-containing protein</fullName>
    </submittedName>
</protein>
<dbReference type="NCBIfam" id="TIGR01613">
    <property type="entry name" value="primase_Cterm"/>
    <property type="match status" value="1"/>
</dbReference>
<dbReference type="CDD" id="cd01029">
    <property type="entry name" value="TOPRIM_primases"/>
    <property type="match status" value="1"/>
</dbReference>
<sequence>MIRANTVFCPTLREAFERAGMRYPDKDMAPGSLVRFSTDDGKAGDLAGWCKVFPDGVGASFGCNRANTKFTWQMRDTDALKPTNKERQAACLKSHQARQQADDDLAKQREKAAATATRIWSEASEVDFAHSYVRRKGITPYGARQDLDGSLVLAVRVPDGEIQSVQFIGIGGVKRFLPKAKMKGGRLILGNLENGKPIILAEGWATACSIHEATGQAVVVGFSGSNMAVVAADLRRKFPDSPLRIAGDLDDHGKGLEYAQAAAATGAPAVLTMPAFADGQIKGDFNDLHQAEGLEALRRQLDATPDTSTLKIVPFLAPALAKCDARDGTYNTRPLTEFGNALRLLDDNGDRLKYVPEVKAWLIWTGKSWQWDPDGAAVRSMAARLHRTIYAEGMEHPNDVEHFAKFARKSSEHKTICAAVKILSDVGQVRLPMAHVDADEFLVGFDHAQQVIDLKTGTARAATPADYVTKSLSADSVGNTSRAVRWCQFMNEVFDGDQELIDWIQRFCGYLLTGSTQEHFFLFLYGHGANGKSVFIELLKFVMGDYARTIASETLSQSKRNAGGASPDLAVLVGARAVLSSETEENTALAEALVKSIVSGDTLCARPLYCPPFNFKPTLKLIMFGNHKPIVRGSDHGIWRRIRLVPFNRRFAEDEKDTKLIDKLKAEAPHILAWMVSGYIEWKQKGLSDTPKSIQQATDAYQVDQDLTGTWLVECTKRSANAEELVGDLYANYKTWCLDNGLKPASTIALGRRLGERGYRGRSSSGKRFWCGLSLTDSRHQGYASGKGGY</sequence>
<dbReference type="AlphaFoldDB" id="A0A935UG68"/>
<dbReference type="Pfam" id="PF19263">
    <property type="entry name" value="DUF5906"/>
    <property type="match status" value="1"/>
</dbReference>
<dbReference type="Proteomes" id="UP000697998">
    <property type="component" value="Unassembled WGS sequence"/>
</dbReference>
<dbReference type="InterPro" id="IPR027417">
    <property type="entry name" value="P-loop_NTPase"/>
</dbReference>
<evidence type="ECO:0000313" key="6">
    <source>
        <dbReference type="Proteomes" id="UP000697998"/>
    </source>
</evidence>
<evidence type="ECO:0000256" key="3">
    <source>
        <dbReference type="ARBA" id="ARBA00022840"/>
    </source>
</evidence>
<evidence type="ECO:0000256" key="2">
    <source>
        <dbReference type="ARBA" id="ARBA00022801"/>
    </source>
</evidence>
<accession>A0A935UG68</accession>
<dbReference type="Pfam" id="PF13362">
    <property type="entry name" value="Toprim_3"/>
    <property type="match status" value="1"/>
</dbReference>
<dbReference type="PANTHER" id="PTHR35372:SF2">
    <property type="entry name" value="SF3 HELICASE DOMAIN-CONTAINING PROTEIN"/>
    <property type="match status" value="1"/>
</dbReference>
<dbReference type="InterPro" id="IPR006500">
    <property type="entry name" value="Helicase_put_C_phage/plasmid"/>
</dbReference>
<dbReference type="InterPro" id="IPR034154">
    <property type="entry name" value="TOPRIM_DnaG/twinkle"/>
</dbReference>
<proteinExistence type="predicted"/>
<keyword evidence="3" id="KW-0067">ATP-binding</keyword>
<dbReference type="SMART" id="SM00885">
    <property type="entry name" value="D5_N"/>
    <property type="match status" value="1"/>
</dbReference>
<dbReference type="GO" id="GO:0016787">
    <property type="term" value="F:hydrolase activity"/>
    <property type="evidence" value="ECO:0007669"/>
    <property type="project" value="UniProtKB-KW"/>
</dbReference>
<dbReference type="InterPro" id="IPR051620">
    <property type="entry name" value="ORF904-like_C"/>
</dbReference>
<dbReference type="GO" id="GO:0005524">
    <property type="term" value="F:ATP binding"/>
    <property type="evidence" value="ECO:0007669"/>
    <property type="project" value="UniProtKB-KW"/>
</dbReference>
<organism evidence="5 6">
    <name type="scientific">Candidatus Accumulibacter proximus</name>
    <dbReference type="NCBI Taxonomy" id="2954385"/>
    <lineage>
        <taxon>Bacteria</taxon>
        <taxon>Pseudomonadati</taxon>
        <taxon>Pseudomonadota</taxon>
        <taxon>Betaproteobacteria</taxon>
        <taxon>Candidatus Accumulibacter</taxon>
    </lineage>
</organism>
<dbReference type="InterPro" id="IPR014818">
    <property type="entry name" value="Phage/plasmid_primase_P4_C"/>
</dbReference>
<reference evidence="5 6" key="1">
    <citation type="submission" date="2020-10" db="EMBL/GenBank/DDBJ databases">
        <title>Connecting structure to function with the recovery of over 1000 high-quality activated sludge metagenome-assembled genomes encoding full-length rRNA genes using long-read sequencing.</title>
        <authorList>
            <person name="Singleton C.M."/>
            <person name="Petriglieri F."/>
            <person name="Kristensen J.M."/>
            <person name="Kirkegaard R.H."/>
            <person name="Michaelsen T.Y."/>
            <person name="Andersen M.H."/>
            <person name="Karst S.M."/>
            <person name="Dueholm M.S."/>
            <person name="Nielsen P.H."/>
            <person name="Albertsen M."/>
        </authorList>
    </citation>
    <scope>NUCLEOTIDE SEQUENCE [LARGE SCALE GENOMIC DNA]</scope>
    <source>
        <strain evidence="5">EsbW_18-Q3-R4-48_BATAC.285</strain>
    </source>
</reference>
<dbReference type="InterPro" id="IPR045455">
    <property type="entry name" value="NrS-1_pol-like_helicase"/>
</dbReference>
<dbReference type="Gene3D" id="3.40.50.300">
    <property type="entry name" value="P-loop containing nucleotide triphosphate hydrolases"/>
    <property type="match status" value="1"/>
</dbReference>
<evidence type="ECO:0000259" key="4">
    <source>
        <dbReference type="PROSITE" id="PS51206"/>
    </source>
</evidence>
<evidence type="ECO:0000313" key="5">
    <source>
        <dbReference type="EMBL" id="MBK7674394.1"/>
    </source>
</evidence>